<dbReference type="Gene3D" id="3.30.1010.10">
    <property type="entry name" value="Phosphatidylinositol 3-kinase Catalytic Subunit, Chain A, domain 4"/>
    <property type="match status" value="1"/>
</dbReference>
<dbReference type="GeneTree" id="ENSGT00940000157813"/>
<feature type="compositionally biased region" description="Polar residues" evidence="18">
    <location>
        <begin position="225"/>
        <end position="234"/>
    </location>
</feature>
<dbReference type="Pfam" id="PF00794">
    <property type="entry name" value="PI3K_rbd"/>
    <property type="match status" value="1"/>
</dbReference>
<dbReference type="CDD" id="cd07289">
    <property type="entry name" value="PX_PI3K_C2_alpha"/>
    <property type="match status" value="1"/>
</dbReference>
<dbReference type="Pfam" id="PF00454">
    <property type="entry name" value="PI3_PI4_kinase"/>
    <property type="match status" value="1"/>
</dbReference>
<evidence type="ECO:0000256" key="5">
    <source>
        <dbReference type="ARBA" id="ARBA00004496"/>
    </source>
</evidence>
<dbReference type="Pfam" id="PF00613">
    <property type="entry name" value="PI3Ka"/>
    <property type="match status" value="1"/>
</dbReference>
<dbReference type="InterPro" id="IPR000341">
    <property type="entry name" value="PI3K_Ras-bd_dom"/>
</dbReference>
<proteinExistence type="inferred from homology"/>
<dbReference type="GO" id="GO:0005942">
    <property type="term" value="C:phosphatidylinositol 3-kinase complex"/>
    <property type="evidence" value="ECO:0007669"/>
    <property type="project" value="TreeGrafter"/>
</dbReference>
<organism evidence="25 26">
    <name type="scientific">Oryzias sinensis</name>
    <name type="common">Chinese medaka</name>
    <dbReference type="NCBI Taxonomy" id="183150"/>
    <lineage>
        <taxon>Eukaryota</taxon>
        <taxon>Metazoa</taxon>
        <taxon>Chordata</taxon>
        <taxon>Craniata</taxon>
        <taxon>Vertebrata</taxon>
        <taxon>Euteleostomi</taxon>
        <taxon>Actinopterygii</taxon>
        <taxon>Neopterygii</taxon>
        <taxon>Teleostei</taxon>
        <taxon>Neoteleostei</taxon>
        <taxon>Acanthomorphata</taxon>
        <taxon>Ovalentaria</taxon>
        <taxon>Atherinomorphae</taxon>
        <taxon>Beloniformes</taxon>
        <taxon>Adrianichthyidae</taxon>
        <taxon>Oryziinae</taxon>
        <taxon>Oryzias</taxon>
    </lineage>
</organism>
<evidence type="ECO:0000256" key="8">
    <source>
        <dbReference type="ARBA" id="ARBA00022490"/>
    </source>
</evidence>
<comment type="similarity">
    <text evidence="6">Belongs to the PI3/PI4-kinase family. Type III PI4K subfamily.</text>
</comment>
<evidence type="ECO:0000256" key="14">
    <source>
        <dbReference type="ARBA" id="ARBA00023136"/>
    </source>
</evidence>
<evidence type="ECO:0000256" key="12">
    <source>
        <dbReference type="ARBA" id="ARBA00022840"/>
    </source>
</evidence>
<dbReference type="GO" id="GO:0005737">
    <property type="term" value="C:cytoplasm"/>
    <property type="evidence" value="ECO:0007669"/>
    <property type="project" value="UniProtKB-SubCell"/>
</dbReference>
<dbReference type="InterPro" id="IPR002420">
    <property type="entry name" value="PI3K-type_C2_dom"/>
</dbReference>
<dbReference type="SMART" id="SM00145">
    <property type="entry name" value="PI3Ka"/>
    <property type="match status" value="1"/>
</dbReference>
<dbReference type="InterPro" id="IPR018936">
    <property type="entry name" value="PI3/4_kinase_CS"/>
</dbReference>
<dbReference type="PROSITE" id="PS51546">
    <property type="entry name" value="PI3K_RBD"/>
    <property type="match status" value="1"/>
</dbReference>
<dbReference type="InterPro" id="IPR011009">
    <property type="entry name" value="Kinase-like_dom_sf"/>
</dbReference>
<dbReference type="FunFam" id="3.30.1010.10:FF:000001">
    <property type="entry name" value="Phosphatidylinositol 4-phosphate 3-kinase C2 domain-containing subunit beta"/>
    <property type="match status" value="1"/>
</dbReference>
<dbReference type="Pfam" id="PF00787">
    <property type="entry name" value="PX"/>
    <property type="match status" value="1"/>
</dbReference>
<dbReference type="FunFam" id="2.60.40.150:FF:000036">
    <property type="entry name" value="phosphatidylinositol 4-phosphate 3-kinase C2 domain-containing subunit beta"/>
    <property type="match status" value="1"/>
</dbReference>
<dbReference type="InterPro" id="IPR029071">
    <property type="entry name" value="Ubiquitin-like_domsf"/>
</dbReference>
<evidence type="ECO:0000256" key="3">
    <source>
        <dbReference type="ARBA" id="ARBA00004123"/>
    </source>
</evidence>
<evidence type="ECO:0000259" key="21">
    <source>
        <dbReference type="PROSITE" id="PS50290"/>
    </source>
</evidence>
<keyword evidence="15" id="KW-0539">Nucleus</keyword>
<dbReference type="InterPro" id="IPR036871">
    <property type="entry name" value="PX_dom_sf"/>
</dbReference>
<feature type="domain" description="PI3K-RBD" evidence="23">
    <location>
        <begin position="425"/>
        <end position="513"/>
    </location>
</feature>
<evidence type="ECO:0000259" key="22">
    <source>
        <dbReference type="PROSITE" id="PS51545"/>
    </source>
</evidence>
<dbReference type="PROSITE" id="PS51547">
    <property type="entry name" value="C2_PI3K"/>
    <property type="match status" value="1"/>
</dbReference>
<dbReference type="InterPro" id="IPR042236">
    <property type="entry name" value="PI3K_accessory_sf"/>
</dbReference>
<dbReference type="PROSITE" id="PS00916">
    <property type="entry name" value="PI3_4_KINASE_2"/>
    <property type="match status" value="1"/>
</dbReference>
<evidence type="ECO:0000256" key="7">
    <source>
        <dbReference type="ARBA" id="ARBA00022475"/>
    </source>
</evidence>
<dbReference type="SUPFAM" id="SSF54236">
    <property type="entry name" value="Ubiquitin-like"/>
    <property type="match status" value="1"/>
</dbReference>
<evidence type="ECO:0000313" key="26">
    <source>
        <dbReference type="Proteomes" id="UP000694383"/>
    </source>
</evidence>
<keyword evidence="7" id="KW-1003">Cell membrane</keyword>
<comment type="catalytic activity">
    <reaction evidence="16">
        <text>a 1,2-diacyl-sn-glycero-3-phospho-(1D-myo-inositol) + ATP = a 1,2-diacyl-sn-glycero-3-phospho-(1D-myo-inositol-3-phosphate) + ADP + H(+)</text>
        <dbReference type="Rhea" id="RHEA:12709"/>
        <dbReference type="ChEBI" id="CHEBI:15378"/>
        <dbReference type="ChEBI" id="CHEBI:30616"/>
        <dbReference type="ChEBI" id="CHEBI:57880"/>
        <dbReference type="ChEBI" id="CHEBI:58088"/>
        <dbReference type="ChEBI" id="CHEBI:456216"/>
        <dbReference type="EC" id="2.7.1.137"/>
    </reaction>
    <physiologicalReaction direction="left-to-right" evidence="16">
        <dbReference type="Rhea" id="RHEA:12710"/>
    </physiologicalReaction>
</comment>
<feature type="domain" description="PIK helical" evidence="22">
    <location>
        <begin position="765"/>
        <end position="945"/>
    </location>
</feature>
<keyword evidence="13" id="KW-0443">Lipid metabolism</keyword>
<dbReference type="Proteomes" id="UP000694383">
    <property type="component" value="Unplaced"/>
</dbReference>
<accession>A0A8C7YRY7</accession>
<dbReference type="SMART" id="SM00239">
    <property type="entry name" value="C2"/>
    <property type="match status" value="1"/>
</dbReference>
<comment type="cofactor">
    <cofactor evidence="2">
        <name>Mg(2+)</name>
        <dbReference type="ChEBI" id="CHEBI:18420"/>
    </cofactor>
</comment>
<evidence type="ECO:0000256" key="11">
    <source>
        <dbReference type="ARBA" id="ARBA00022777"/>
    </source>
</evidence>
<dbReference type="GO" id="GO:0035005">
    <property type="term" value="F:1-phosphatidylinositol-4-phosphate 3-kinase activity"/>
    <property type="evidence" value="ECO:0007669"/>
    <property type="project" value="UniProtKB-EC"/>
</dbReference>
<dbReference type="PROSITE" id="PS50004">
    <property type="entry name" value="C2"/>
    <property type="match status" value="1"/>
</dbReference>
<dbReference type="CDD" id="cd05176">
    <property type="entry name" value="PI3Kc_C2_alpha"/>
    <property type="match status" value="1"/>
</dbReference>
<dbReference type="InterPro" id="IPR000008">
    <property type="entry name" value="C2_dom"/>
</dbReference>
<dbReference type="Pfam" id="PF00792">
    <property type="entry name" value="PI3K_C2"/>
    <property type="match status" value="1"/>
</dbReference>
<dbReference type="GO" id="GO:0016477">
    <property type="term" value="P:cell migration"/>
    <property type="evidence" value="ECO:0007669"/>
    <property type="project" value="TreeGrafter"/>
</dbReference>
<dbReference type="InterPro" id="IPR035892">
    <property type="entry name" value="C2_domain_sf"/>
</dbReference>
<evidence type="ECO:0000259" key="23">
    <source>
        <dbReference type="PROSITE" id="PS51546"/>
    </source>
</evidence>
<dbReference type="FunFam" id="2.60.40.150:FF:000116">
    <property type="entry name" value="Phosphatidylinositol 4-phosphate 3-kinase C2 domain-containing subunit alpha"/>
    <property type="match status" value="1"/>
</dbReference>
<evidence type="ECO:0000259" key="20">
    <source>
        <dbReference type="PROSITE" id="PS50195"/>
    </source>
</evidence>
<dbReference type="Pfam" id="PF00168">
    <property type="entry name" value="C2"/>
    <property type="match status" value="1"/>
</dbReference>
<sequence length="1593" mass="177962">MAQTPSGNGFKLDVPQPKGVVGKEEALRMEEEALAKLQREKKYTPSVSTSFKPDKDLIVFSESKKQAEQDKFRDIDVHKLTNEELEDILIYENFDTDSIVSRPSSLLGFNLSASYPGVNACSSSHFQSGQWRSVLSTPSSSSGSTPSHQPTPLFPSAPFPKPGTFQNGFTPAMSPFMAPPGQQATFIPFTPIQPAAAMVFPQPTVDPEMAKLFHKIASTSEYLKNGRSTSTGLDSSKAGAASLAPNPPTPQPVVTEPSNTSNFDWLDLDPLTKRKAENEEASLASEGPMLTISAVTAGDPWDAVLESKGNTSRGSPPPEAKVSLAVHSQHRRASTGASVTRSHSLNISETSSQHKPSNQVRTQQQQTLKTNGAQDEEDAQNLEIAAFCKDVATLRSKFPNDDISTNPGFVLSPVIAQRGDGGDNSNSVKVSIEISGSREPVTFTCDVSSPVELLISQTLCWVHDDLNQVDFSSYLLKVCGREEVLQNKHSLGSHEYVQNCRKWENEITLQLLSHSTMRRDLARTVSHFNKLGHKLLMVASRQHSPLCCFLVGDHILWSESMAMLTKAVCDLAKLYLRSFCHPSPSFTSPPLPQVVEGGDATEGRGVKEASGTTDHLQFTLFAMHGIPGTWVSSYEKYFLMCSLTHNGKNLFKPVQSKRVGTYKSFFYHIKWDELISFPIAIAVLPLESILSLTLFGVLNQNASGSPDSNKQRKAPELLGKVSTPLFDFRRVLARGTKLLGLWTSALGPAAAGPAGSRKRVPSERVVLQVSDIDGTSECLDNVILFDLLSLFSRLKQSDHQLLWDYRLHCRRDHPSSLPKVLASAPSWDWASMAHIHSLLHHWPSLPPVAALELLDSKFADTEVRSVAVSWIEKSSDDELADYLPQLVQALKFECHLNNALVKFLLSRAQGNINIAHYLYWLLKDAVQDPVWGQRYERVLGALLCLCGSKLRAELEKQTHLVTLLGAVAERVKQAGGSARQVALQEGLENVQNFFQRNSCRLPLSPSLVAKELNIKACSFFSSNAVPLKLALVNADPLGEEINVMYKVGEDLRQDMLALQMIRIMDRMWLQEGLDLRIVNFKCISTGKDKGMVELVPSSDTLRKIQVEYGVTGSFKDKPLAEWLRKYNPAEDEYEKASENFIYSCAGCCVATYVLGICDRHNDNIMLRSTGHMFHIDFGKFLGHAQMFGSFKRDRAPFVLTSDMAYVINGGERPTSRFQLFVDLCCQAYNLIRKHCGLFLNLLSLMMSSGLPELSGSEDLKYVFDALQPHSTDAEATIFFTRLIESSLGSVATKFNFFIHNLAQLRFSGLPANDEPILSFSPKTYTMKQEGRILHASIFSFQKRYNPDKYYTYVVRILREGQNEPQFVFRTFDEFQELHNKLTILFPLWKLPSFPNKMVLGRTHIKEVAAKRKVELSHYVHNLMRSSTEVIQCDLIYTFFHPIARDDRAEGLDATLTSTCISTLWRVEGEVKLSISYRNSTLFIMVMHIKDLVSEDGTDPNPYVKTYLLPDPHKTSKRKTKISRKTRNPTFNEMLVYSGYSKETLGLRELQLSVLSAESLSENYFLGSITLRLKDFDLSKETVKWYKLTAVPYF</sequence>
<keyword evidence="9" id="KW-0808">Transferase</keyword>
<dbReference type="GO" id="GO:0048015">
    <property type="term" value="P:phosphatidylinositol-mediated signaling"/>
    <property type="evidence" value="ECO:0007669"/>
    <property type="project" value="TreeGrafter"/>
</dbReference>
<dbReference type="GO" id="GO:0005524">
    <property type="term" value="F:ATP binding"/>
    <property type="evidence" value="ECO:0007669"/>
    <property type="project" value="UniProtKB-KW"/>
</dbReference>
<feature type="region of interest" description="Disordered" evidence="18">
    <location>
        <begin position="133"/>
        <end position="172"/>
    </location>
</feature>
<evidence type="ECO:0000313" key="25">
    <source>
        <dbReference type="Ensembl" id="ENSOSIP00000031272.1"/>
    </source>
</evidence>
<evidence type="ECO:0000256" key="13">
    <source>
        <dbReference type="ARBA" id="ARBA00023098"/>
    </source>
</evidence>
<evidence type="ECO:0000256" key="15">
    <source>
        <dbReference type="ARBA" id="ARBA00023242"/>
    </source>
</evidence>
<dbReference type="CDD" id="cd08381">
    <property type="entry name" value="C2B_PI3K_class_II"/>
    <property type="match status" value="1"/>
</dbReference>
<dbReference type="SMART" id="SM00312">
    <property type="entry name" value="PX"/>
    <property type="match status" value="1"/>
</dbReference>
<keyword evidence="11" id="KW-0418">Kinase</keyword>
<dbReference type="SUPFAM" id="SSF64268">
    <property type="entry name" value="PX domain"/>
    <property type="match status" value="1"/>
</dbReference>
<reference evidence="25" key="1">
    <citation type="submission" date="2025-08" db="UniProtKB">
        <authorList>
            <consortium name="Ensembl"/>
        </authorList>
    </citation>
    <scope>IDENTIFICATION</scope>
</reference>
<dbReference type="GO" id="GO:0016303">
    <property type="term" value="F:1-phosphatidylinositol-3-kinase activity"/>
    <property type="evidence" value="ECO:0007669"/>
    <property type="project" value="UniProtKB-EC"/>
</dbReference>
<feature type="domain" description="PI3K/PI4K catalytic" evidence="21">
    <location>
        <begin position="1013"/>
        <end position="1291"/>
    </location>
</feature>
<feature type="compositionally biased region" description="Pro residues" evidence="18">
    <location>
        <begin position="152"/>
        <end position="161"/>
    </location>
</feature>
<dbReference type="GO" id="GO:0035091">
    <property type="term" value="F:phosphatidylinositol binding"/>
    <property type="evidence" value="ECO:0007669"/>
    <property type="project" value="InterPro"/>
</dbReference>
<dbReference type="PANTHER" id="PTHR10048:SF28">
    <property type="entry name" value="PHOSPHATIDYLINOSITOL 4-PHOSPHATE 3-KINASE C2 DOMAIN-CONTAINING SUBUNIT ALPHA"/>
    <property type="match status" value="1"/>
</dbReference>
<name>A0A8C7YRY7_9TELE</name>
<dbReference type="InterPro" id="IPR000403">
    <property type="entry name" value="PI3/4_kinase_cat_dom"/>
</dbReference>
<dbReference type="InterPro" id="IPR001263">
    <property type="entry name" value="PI3K_accessory_dom"/>
</dbReference>
<feature type="region of interest" description="Disordered" evidence="18">
    <location>
        <begin position="304"/>
        <end position="376"/>
    </location>
</feature>
<dbReference type="InterPro" id="IPR001683">
    <property type="entry name" value="PX_dom"/>
</dbReference>
<keyword evidence="12" id="KW-0067">ATP-binding</keyword>
<feature type="compositionally biased region" description="Low complexity" evidence="18">
    <location>
        <begin position="133"/>
        <end position="151"/>
    </location>
</feature>
<feature type="domain" description="C2 PI3K-type" evidence="24">
    <location>
        <begin position="612"/>
        <end position="786"/>
    </location>
</feature>
<evidence type="ECO:0000256" key="2">
    <source>
        <dbReference type="ARBA" id="ARBA00001946"/>
    </source>
</evidence>
<comment type="subcellular location">
    <subcellularLocation>
        <location evidence="4">Cell membrane</location>
    </subcellularLocation>
    <subcellularLocation>
        <location evidence="5">Cytoplasm</location>
    </subcellularLocation>
    <subcellularLocation>
        <location evidence="3">Nucleus</location>
    </subcellularLocation>
</comment>
<dbReference type="Gene3D" id="2.60.40.150">
    <property type="entry name" value="C2 domain"/>
    <property type="match status" value="2"/>
</dbReference>
<dbReference type="InterPro" id="IPR037705">
    <property type="entry name" value="PI3-kinase_C2-alpha_cat"/>
</dbReference>
<dbReference type="Gene3D" id="3.10.20.90">
    <property type="entry name" value="Phosphatidylinositol 3-kinase Catalytic Subunit, Chain A, domain 1"/>
    <property type="match status" value="1"/>
</dbReference>
<dbReference type="SUPFAM" id="SSF49562">
    <property type="entry name" value="C2 domain (Calcium/lipid-binding domain, CaLB)"/>
    <property type="match status" value="2"/>
</dbReference>
<dbReference type="SMART" id="SM00146">
    <property type="entry name" value="PI3Kc"/>
    <property type="match status" value="1"/>
</dbReference>
<feature type="domain" description="C2" evidence="19">
    <location>
        <begin position="1466"/>
        <end position="1585"/>
    </location>
</feature>
<dbReference type="PANTHER" id="PTHR10048">
    <property type="entry name" value="PHOSPHATIDYLINOSITOL KINASE"/>
    <property type="match status" value="1"/>
</dbReference>
<dbReference type="FunFam" id="1.10.1070.11:FF:000003">
    <property type="entry name" value="Phosphatidylinositol 4-phosphate 3-kinase C2 domain-containing subunit beta"/>
    <property type="match status" value="1"/>
</dbReference>
<keyword evidence="14" id="KW-0472">Membrane</keyword>
<keyword evidence="26" id="KW-1185">Reference proteome</keyword>
<keyword evidence="10" id="KW-0547">Nucleotide-binding</keyword>
<dbReference type="Ensembl" id="ENSOSIT00000032959.1">
    <property type="protein sequence ID" value="ENSOSIP00000031272.1"/>
    <property type="gene ID" value="ENSOSIG00000008861.1"/>
</dbReference>
<dbReference type="PROSITE" id="PS50290">
    <property type="entry name" value="PI3_4_KINASE_3"/>
    <property type="match status" value="1"/>
</dbReference>
<dbReference type="FunFam" id="3.10.20.90:FF:000156">
    <property type="entry name" value="Phosphatidylinositol 4-phosphate 3-kinase C2 domain-containing subunit alpha"/>
    <property type="match status" value="1"/>
</dbReference>
<comment type="catalytic activity">
    <reaction evidence="17">
        <text>a 1,2-diacyl-sn-glycero-3-phospho-(1D-myo-inositol 4-phosphate) + ATP = a 1,2-diacyl-sn-glycero-3-phospho-(1D-myo-inositol-3,4-bisphosphate) + ADP + H(+)</text>
        <dbReference type="Rhea" id="RHEA:18373"/>
        <dbReference type="ChEBI" id="CHEBI:15378"/>
        <dbReference type="ChEBI" id="CHEBI:30616"/>
        <dbReference type="ChEBI" id="CHEBI:57658"/>
        <dbReference type="ChEBI" id="CHEBI:58178"/>
        <dbReference type="ChEBI" id="CHEBI:456216"/>
        <dbReference type="EC" id="2.7.1.154"/>
    </reaction>
    <physiologicalReaction direction="left-to-right" evidence="17">
        <dbReference type="Rhea" id="RHEA:18374"/>
    </physiologicalReaction>
</comment>
<evidence type="ECO:0000256" key="18">
    <source>
        <dbReference type="SAM" id="MobiDB-lite"/>
    </source>
</evidence>
<feature type="region of interest" description="Disordered" evidence="18">
    <location>
        <begin position="225"/>
        <end position="264"/>
    </location>
</feature>
<dbReference type="PROSITE" id="PS51545">
    <property type="entry name" value="PIK_HELICAL"/>
    <property type="match status" value="1"/>
</dbReference>
<evidence type="ECO:0000256" key="10">
    <source>
        <dbReference type="ARBA" id="ARBA00022741"/>
    </source>
</evidence>
<dbReference type="InterPro" id="IPR015433">
    <property type="entry name" value="PI3/4_kinase"/>
</dbReference>
<feature type="domain" description="PX" evidence="20">
    <location>
        <begin position="1330"/>
        <end position="1446"/>
    </location>
</feature>
<protein>
    <submittedName>
        <fullName evidence="25">Phosphatidylinositol-4-phosphate 3-kinase, catalytic subunit type 2 alpha</fullName>
    </submittedName>
</protein>
<evidence type="ECO:0000259" key="24">
    <source>
        <dbReference type="PROSITE" id="PS51547"/>
    </source>
</evidence>
<evidence type="ECO:0000256" key="1">
    <source>
        <dbReference type="ARBA" id="ARBA00001913"/>
    </source>
</evidence>
<dbReference type="InterPro" id="IPR016024">
    <property type="entry name" value="ARM-type_fold"/>
</dbReference>
<dbReference type="SUPFAM" id="SSF56112">
    <property type="entry name" value="Protein kinase-like (PK-like)"/>
    <property type="match status" value="1"/>
</dbReference>
<dbReference type="InterPro" id="IPR036940">
    <property type="entry name" value="PI3/4_kinase_cat_sf"/>
</dbReference>
<dbReference type="Gene3D" id="1.10.1070.11">
    <property type="entry name" value="Phosphatidylinositol 3-/4-kinase, catalytic domain"/>
    <property type="match status" value="1"/>
</dbReference>
<dbReference type="CDD" id="cd04012">
    <property type="entry name" value="C2A_PI3K_class_II"/>
    <property type="match status" value="1"/>
</dbReference>
<feature type="compositionally biased region" description="Polar residues" evidence="18">
    <location>
        <begin position="335"/>
        <end position="373"/>
    </location>
</feature>
<evidence type="ECO:0000256" key="6">
    <source>
        <dbReference type="ARBA" id="ARBA00006209"/>
    </source>
</evidence>
<evidence type="ECO:0000256" key="9">
    <source>
        <dbReference type="ARBA" id="ARBA00022679"/>
    </source>
</evidence>
<evidence type="ECO:0000256" key="16">
    <source>
        <dbReference type="ARBA" id="ARBA00023985"/>
    </source>
</evidence>
<keyword evidence="8" id="KW-0963">Cytoplasm</keyword>
<dbReference type="GO" id="GO:0043491">
    <property type="term" value="P:phosphatidylinositol 3-kinase/protein kinase B signal transduction"/>
    <property type="evidence" value="ECO:0007669"/>
    <property type="project" value="TreeGrafter"/>
</dbReference>
<reference evidence="25" key="2">
    <citation type="submission" date="2025-09" db="UniProtKB">
        <authorList>
            <consortium name="Ensembl"/>
        </authorList>
    </citation>
    <scope>IDENTIFICATION</scope>
</reference>
<dbReference type="FunFam" id="3.30.1520.10:FF:000006">
    <property type="entry name" value="Phosphatidylinositol 4-phosphate 3-kinase C2 domain-containing subunit alpha"/>
    <property type="match status" value="1"/>
</dbReference>
<dbReference type="InterPro" id="IPR042133">
    <property type="entry name" value="PX_PI3K_C2_alpha"/>
</dbReference>
<evidence type="ECO:0000259" key="19">
    <source>
        <dbReference type="PROSITE" id="PS50004"/>
    </source>
</evidence>
<dbReference type="Gene3D" id="1.25.40.70">
    <property type="entry name" value="Phosphatidylinositol 3-kinase, accessory domain (PIK)"/>
    <property type="match status" value="1"/>
</dbReference>
<dbReference type="GO" id="GO:0005886">
    <property type="term" value="C:plasma membrane"/>
    <property type="evidence" value="ECO:0007669"/>
    <property type="project" value="UniProtKB-SubCell"/>
</dbReference>
<dbReference type="SMART" id="SM00142">
    <property type="entry name" value="PI3K_C2"/>
    <property type="match status" value="1"/>
</dbReference>
<evidence type="ECO:0000256" key="17">
    <source>
        <dbReference type="ARBA" id="ARBA00029297"/>
    </source>
</evidence>
<comment type="cofactor">
    <cofactor evidence="1">
        <name>Ca(2+)</name>
        <dbReference type="ChEBI" id="CHEBI:29108"/>
    </cofactor>
</comment>
<dbReference type="GO" id="GO:0005634">
    <property type="term" value="C:nucleus"/>
    <property type="evidence" value="ECO:0007669"/>
    <property type="project" value="UniProtKB-SubCell"/>
</dbReference>
<dbReference type="SUPFAM" id="SSF48371">
    <property type="entry name" value="ARM repeat"/>
    <property type="match status" value="1"/>
</dbReference>
<dbReference type="PROSITE" id="PS50195">
    <property type="entry name" value="PX"/>
    <property type="match status" value="1"/>
</dbReference>
<dbReference type="SMART" id="SM00144">
    <property type="entry name" value="PI3K_rbd"/>
    <property type="match status" value="1"/>
</dbReference>
<dbReference type="Gene3D" id="3.30.1520.10">
    <property type="entry name" value="Phox-like domain"/>
    <property type="match status" value="1"/>
</dbReference>
<evidence type="ECO:0000256" key="4">
    <source>
        <dbReference type="ARBA" id="ARBA00004236"/>
    </source>
</evidence>